<evidence type="ECO:0000313" key="1">
    <source>
        <dbReference type="EMBL" id="OBZ70873.1"/>
    </source>
</evidence>
<name>A0A1C7M1M5_GRIFR</name>
<accession>A0A1C7M1M5</accession>
<gene>
    <name evidence="1" type="ORF">A0H81_09141</name>
</gene>
<protein>
    <submittedName>
        <fullName evidence="1">Uncharacterized protein</fullName>
    </submittedName>
</protein>
<proteinExistence type="predicted"/>
<dbReference type="EMBL" id="LUGG01000013">
    <property type="protein sequence ID" value="OBZ70873.1"/>
    <property type="molecule type" value="Genomic_DNA"/>
</dbReference>
<comment type="caution">
    <text evidence="1">The sequence shown here is derived from an EMBL/GenBank/DDBJ whole genome shotgun (WGS) entry which is preliminary data.</text>
</comment>
<dbReference type="OrthoDB" id="2803853at2759"/>
<reference evidence="1 2" key="1">
    <citation type="submission" date="2016-03" db="EMBL/GenBank/DDBJ databases">
        <title>Whole genome sequencing of Grifola frondosa 9006-11.</title>
        <authorList>
            <person name="Min B."/>
            <person name="Park H."/>
            <person name="Kim J.-G."/>
            <person name="Cho H."/>
            <person name="Oh Y.-L."/>
            <person name="Kong W.-S."/>
            <person name="Choi I.-G."/>
        </authorList>
    </citation>
    <scope>NUCLEOTIDE SEQUENCE [LARGE SCALE GENOMIC DNA]</scope>
    <source>
        <strain evidence="1 2">9006-11</strain>
    </source>
</reference>
<keyword evidence="2" id="KW-1185">Reference proteome</keyword>
<evidence type="ECO:0000313" key="2">
    <source>
        <dbReference type="Proteomes" id="UP000092993"/>
    </source>
</evidence>
<organism evidence="1 2">
    <name type="scientific">Grifola frondosa</name>
    <name type="common">Maitake</name>
    <name type="synonym">Polyporus frondosus</name>
    <dbReference type="NCBI Taxonomy" id="5627"/>
    <lineage>
        <taxon>Eukaryota</taxon>
        <taxon>Fungi</taxon>
        <taxon>Dikarya</taxon>
        <taxon>Basidiomycota</taxon>
        <taxon>Agaricomycotina</taxon>
        <taxon>Agaricomycetes</taxon>
        <taxon>Polyporales</taxon>
        <taxon>Grifolaceae</taxon>
        <taxon>Grifola</taxon>
    </lineage>
</organism>
<sequence length="267" mass="30379">MPAQYFAGVRNYDAARGIVVFGSGFGELALYDLSGSEPFGLCGCFQPVVFPLLDGEDVVSTVRHMWHTLCCSSHHKFQDLVPSHPAPPFPYSGPYLTSSEMKRELIEIWKSEAPDHIADGWNTDWEYCDRWTIFTGSVGSYAWLFERAHHFLGQPVPLLQNEDLILFKAGGLLFLWVTDADELHVVDPGTTLDDMVVLIDHGGNLPLIQSSFVHFKYREGWHYELWDWEVQVVGRNRWKELKDRGGEVDISRTDNLPDLADIPEKQP</sequence>
<dbReference type="Proteomes" id="UP000092993">
    <property type="component" value="Unassembled WGS sequence"/>
</dbReference>
<dbReference type="AlphaFoldDB" id="A0A1C7M1M5"/>